<sequence length="122" mass="12166">MAEGNTLVNAVIGAVATVVLTFLPFSPLLGGALAGYLQGGDESAAIRVGALSGLIAAIPLVFALTVVATIIPFLPAFGTAGSITALFGIFGIIVLTFALLYSVGLSALGGLLGQYVARETDI</sequence>
<dbReference type="GeneID" id="8384338"/>
<dbReference type="Pfam" id="PF17647">
    <property type="entry name" value="DUF5518"/>
    <property type="match status" value="1"/>
</dbReference>
<feature type="transmembrane region" description="Helical" evidence="1">
    <location>
        <begin position="86"/>
        <end position="112"/>
    </location>
</feature>
<keyword evidence="3" id="KW-1185">Reference proteome</keyword>
<dbReference type="InterPro" id="IPR040493">
    <property type="entry name" value="DUF5518"/>
</dbReference>
<dbReference type="OrthoDB" id="341846at2157"/>
<dbReference type="STRING" id="519442.Huta_2044"/>
<evidence type="ECO:0000313" key="3">
    <source>
        <dbReference type="Proteomes" id="UP000002071"/>
    </source>
</evidence>
<dbReference type="Proteomes" id="UP000002071">
    <property type="component" value="Chromosome"/>
</dbReference>
<feature type="transmembrane region" description="Helical" evidence="1">
    <location>
        <begin position="12"/>
        <end position="36"/>
    </location>
</feature>
<proteinExistence type="predicted"/>
<gene>
    <name evidence="2" type="ordered locus">Huta_2044</name>
</gene>
<feature type="transmembrane region" description="Helical" evidence="1">
    <location>
        <begin position="48"/>
        <end position="74"/>
    </location>
</feature>
<dbReference type="HOGENOM" id="CLU_149107_0_0_2"/>
<accession>C7NTM2</accession>
<keyword evidence="1" id="KW-1133">Transmembrane helix</keyword>
<protein>
    <recommendedName>
        <fullName evidence="4">DUF5518 domain-containing protein</fullName>
    </recommendedName>
</protein>
<dbReference type="AlphaFoldDB" id="C7NTM2"/>
<dbReference type="EMBL" id="CP001687">
    <property type="protein sequence ID" value="ACV12212.1"/>
    <property type="molecule type" value="Genomic_DNA"/>
</dbReference>
<evidence type="ECO:0000313" key="2">
    <source>
        <dbReference type="EMBL" id="ACV12212.1"/>
    </source>
</evidence>
<evidence type="ECO:0008006" key="4">
    <source>
        <dbReference type="Google" id="ProtNLM"/>
    </source>
</evidence>
<keyword evidence="1" id="KW-0472">Membrane</keyword>
<keyword evidence="1" id="KW-0812">Transmembrane</keyword>
<dbReference type="KEGG" id="hut:Huta_2044"/>
<reference evidence="2 3" key="1">
    <citation type="journal article" date="2009" name="Stand. Genomic Sci.">
        <title>Complete genome sequence of Halorhabdus utahensis type strain (AX-2).</title>
        <authorList>
            <person name="Anderson I."/>
            <person name="Tindall B.J."/>
            <person name="Pomrenke H."/>
            <person name="Goker M."/>
            <person name="Lapidus A."/>
            <person name="Nolan M."/>
            <person name="Copeland A."/>
            <person name="Glavina Del Rio T."/>
            <person name="Chen F."/>
            <person name="Tice H."/>
            <person name="Cheng J.F."/>
            <person name="Lucas S."/>
            <person name="Chertkov O."/>
            <person name="Bruce D."/>
            <person name="Brettin T."/>
            <person name="Detter J.C."/>
            <person name="Han C."/>
            <person name="Goodwin L."/>
            <person name="Land M."/>
            <person name="Hauser L."/>
            <person name="Chang Y.J."/>
            <person name="Jeffries C.D."/>
            <person name="Pitluck S."/>
            <person name="Pati A."/>
            <person name="Mavromatis K."/>
            <person name="Ivanova N."/>
            <person name="Ovchinnikova G."/>
            <person name="Chen A."/>
            <person name="Palaniappan K."/>
            <person name="Chain P."/>
            <person name="Rohde M."/>
            <person name="Bristow J."/>
            <person name="Eisen J.A."/>
            <person name="Markowitz V."/>
            <person name="Hugenholtz P."/>
            <person name="Kyrpides N.C."/>
            <person name="Klenk H.P."/>
        </authorList>
    </citation>
    <scope>NUCLEOTIDE SEQUENCE [LARGE SCALE GENOMIC DNA]</scope>
    <source>
        <strain evidence="3">DSM 12940 / JCM 11049 / AX-2</strain>
    </source>
</reference>
<dbReference type="RefSeq" id="WP_015789783.1">
    <property type="nucleotide sequence ID" value="NC_013158.1"/>
</dbReference>
<dbReference type="eggNOG" id="arCOG04907">
    <property type="taxonomic scope" value="Archaea"/>
</dbReference>
<name>C7NTM2_HALUD</name>
<evidence type="ECO:0000256" key="1">
    <source>
        <dbReference type="SAM" id="Phobius"/>
    </source>
</evidence>
<organism evidence="2 3">
    <name type="scientific">Halorhabdus utahensis (strain DSM 12940 / JCM 11049 / AX-2)</name>
    <dbReference type="NCBI Taxonomy" id="519442"/>
    <lineage>
        <taxon>Archaea</taxon>
        <taxon>Methanobacteriati</taxon>
        <taxon>Methanobacteriota</taxon>
        <taxon>Stenosarchaea group</taxon>
        <taxon>Halobacteria</taxon>
        <taxon>Halobacteriales</taxon>
        <taxon>Haloarculaceae</taxon>
        <taxon>Halorhabdus</taxon>
    </lineage>
</organism>